<dbReference type="PRINTS" id="PR01042">
    <property type="entry name" value="TRNASYNTHASP"/>
</dbReference>
<dbReference type="InterPro" id="IPR045864">
    <property type="entry name" value="aa-tRNA-synth_II/BPL/LPL"/>
</dbReference>
<accession>A0A2H0UX08</accession>
<dbReference type="AlphaFoldDB" id="A0A2H0UX08"/>
<dbReference type="SUPFAM" id="SSF55681">
    <property type="entry name" value="Class II aaRS and biotin synthetases"/>
    <property type="match status" value="1"/>
</dbReference>
<dbReference type="InterPro" id="IPR047089">
    <property type="entry name" value="Asp-tRNA-ligase_1_N"/>
</dbReference>
<feature type="region of interest" description="Aspartate" evidence="9">
    <location>
        <begin position="187"/>
        <end position="190"/>
    </location>
</feature>
<dbReference type="SUPFAM" id="SSF50249">
    <property type="entry name" value="Nucleic acid-binding proteins"/>
    <property type="match status" value="1"/>
</dbReference>
<dbReference type="InterPro" id="IPR004523">
    <property type="entry name" value="Asp-tRNA_synthase_2"/>
</dbReference>
<dbReference type="GO" id="GO:0005829">
    <property type="term" value="C:cytosol"/>
    <property type="evidence" value="ECO:0007669"/>
    <property type="project" value="TreeGrafter"/>
</dbReference>
<dbReference type="GO" id="GO:0005524">
    <property type="term" value="F:ATP binding"/>
    <property type="evidence" value="ECO:0007669"/>
    <property type="project" value="UniProtKB-UniRule"/>
</dbReference>
<feature type="binding site" evidence="9">
    <location>
        <position position="363"/>
    </location>
    <ligand>
        <name>L-aspartate</name>
        <dbReference type="ChEBI" id="CHEBI:29991"/>
    </ligand>
</feature>
<feature type="binding site" evidence="9">
    <location>
        <position position="165"/>
    </location>
    <ligand>
        <name>L-aspartate</name>
        <dbReference type="ChEBI" id="CHEBI:29991"/>
    </ligand>
</feature>
<keyword evidence="5 9" id="KW-0547">Nucleotide-binding</keyword>
<comment type="subcellular location">
    <subcellularLocation>
        <location evidence="1 9">Cytoplasm</location>
    </subcellularLocation>
</comment>
<feature type="binding site" evidence="9">
    <location>
        <position position="359"/>
    </location>
    <ligand>
        <name>L-aspartate</name>
        <dbReference type="ChEBI" id="CHEBI:29991"/>
    </ligand>
</feature>
<reference evidence="12" key="1">
    <citation type="submission" date="2017-09" db="EMBL/GenBank/DDBJ databases">
        <title>Depth-based differentiation of microbial function through sediment-hosted aquifers and enrichment of novel symbionts in the deep terrestrial subsurface.</title>
        <authorList>
            <person name="Probst A.J."/>
            <person name="Ladd B."/>
            <person name="Jarett J.K."/>
            <person name="Geller-Mcgrath D.E."/>
            <person name="Sieber C.M.K."/>
            <person name="Emerson J.B."/>
            <person name="Anantharaman K."/>
            <person name="Thomas B.C."/>
            <person name="Malmstrom R."/>
            <person name="Stieglmeier M."/>
            <person name="Klingl A."/>
            <person name="Woyke T."/>
            <person name="Ryan C.M."/>
            <person name="Banfield J.F."/>
        </authorList>
    </citation>
    <scope>NUCLEOTIDE SEQUENCE [LARGE SCALE GENOMIC DNA]</scope>
</reference>
<comment type="caution">
    <text evidence="9">Lacks conserved residue(s) required for the propagation of feature annotation.</text>
</comment>
<dbReference type="CDD" id="cd04317">
    <property type="entry name" value="EcAspRS_like_N"/>
    <property type="match status" value="1"/>
</dbReference>
<dbReference type="PROSITE" id="PS50862">
    <property type="entry name" value="AA_TRNA_LIGASE_II"/>
    <property type="match status" value="1"/>
</dbReference>
<dbReference type="GO" id="GO:0004815">
    <property type="term" value="F:aspartate-tRNA ligase activity"/>
    <property type="evidence" value="ECO:0007669"/>
    <property type="project" value="UniProtKB-UniRule"/>
</dbReference>
<keyword evidence="3 9" id="KW-0963">Cytoplasm</keyword>
<feature type="binding site" evidence="9">
    <location>
        <begin position="216"/>
        <end position="218"/>
    </location>
    <ligand>
        <name>ATP</name>
        <dbReference type="ChEBI" id="CHEBI:30616"/>
    </ligand>
</feature>
<dbReference type="InterPro" id="IPR004364">
    <property type="entry name" value="Aa-tRNA-synt_II"/>
</dbReference>
<organism evidence="11 12">
    <name type="scientific">bacterium (Candidatus Gribaldobacteria) CG10_big_fil_rev_8_21_14_0_10_37_46</name>
    <dbReference type="NCBI Taxonomy" id="2014276"/>
    <lineage>
        <taxon>Bacteria</taxon>
        <taxon>Candidatus Gribaldobacteria</taxon>
    </lineage>
</organism>
<dbReference type="HAMAP" id="MF_02075">
    <property type="entry name" value="Asp_tRNA_synth_type2"/>
    <property type="match status" value="1"/>
</dbReference>
<dbReference type="EC" id="6.1.1.12" evidence="9"/>
<gene>
    <name evidence="9" type="primary">aspS</name>
    <name evidence="11" type="ORF">COU02_00455</name>
</gene>
<evidence type="ECO:0000313" key="12">
    <source>
        <dbReference type="Proteomes" id="UP000230882"/>
    </source>
</evidence>
<name>A0A2H0UX08_9BACT</name>
<keyword evidence="4 9" id="KW-0436">Ligase</keyword>
<comment type="function">
    <text evidence="9">Catalyzes the attachment of L-aspartate to tRNA(Asp) in a two-step reaction: L-aspartate is first activated by ATP to form Asp-AMP and then transferred to the acceptor end of tRNA(Asp).</text>
</comment>
<keyword evidence="8 9" id="KW-0030">Aminoacyl-tRNA synthetase</keyword>
<comment type="subunit">
    <text evidence="9">Homodimer.</text>
</comment>
<evidence type="ECO:0000256" key="1">
    <source>
        <dbReference type="ARBA" id="ARBA00004496"/>
    </source>
</evidence>
<evidence type="ECO:0000256" key="3">
    <source>
        <dbReference type="ARBA" id="ARBA00022490"/>
    </source>
</evidence>
<dbReference type="InterPro" id="IPR002312">
    <property type="entry name" value="Asp/Asn-tRNA-synth_IIb"/>
</dbReference>
<dbReference type="PANTHER" id="PTHR43450">
    <property type="entry name" value="ASPARTYL-TRNA SYNTHETASE"/>
    <property type="match status" value="1"/>
</dbReference>
<evidence type="ECO:0000313" key="11">
    <source>
        <dbReference type="EMBL" id="PIR91386.1"/>
    </source>
</evidence>
<dbReference type="Proteomes" id="UP000230882">
    <property type="component" value="Unassembled WGS sequence"/>
</dbReference>
<proteinExistence type="inferred from homology"/>
<protein>
    <recommendedName>
        <fullName evidence="9">Aspartate--tRNA ligase</fullName>
        <ecNumber evidence="9">6.1.1.12</ecNumber>
    </recommendedName>
    <alternativeName>
        <fullName evidence="9">Aspartyl-tRNA synthetase</fullName>
        <shortName evidence="9">AspRS</shortName>
    </alternativeName>
</protein>
<comment type="catalytic activity">
    <reaction evidence="9">
        <text>tRNA(Asp) + L-aspartate + ATP = L-aspartyl-tRNA(Asp) + AMP + diphosphate</text>
        <dbReference type="Rhea" id="RHEA:19649"/>
        <dbReference type="Rhea" id="RHEA-COMP:9660"/>
        <dbReference type="Rhea" id="RHEA-COMP:9678"/>
        <dbReference type="ChEBI" id="CHEBI:29991"/>
        <dbReference type="ChEBI" id="CHEBI:30616"/>
        <dbReference type="ChEBI" id="CHEBI:33019"/>
        <dbReference type="ChEBI" id="CHEBI:78442"/>
        <dbReference type="ChEBI" id="CHEBI:78516"/>
        <dbReference type="ChEBI" id="CHEBI:456215"/>
        <dbReference type="EC" id="6.1.1.12"/>
    </reaction>
</comment>
<dbReference type="GO" id="GO:0017101">
    <property type="term" value="C:aminoacyl-tRNA synthetase multienzyme complex"/>
    <property type="evidence" value="ECO:0007669"/>
    <property type="project" value="TreeGrafter"/>
</dbReference>
<evidence type="ECO:0000259" key="10">
    <source>
        <dbReference type="PROSITE" id="PS50862"/>
    </source>
</evidence>
<evidence type="ECO:0000256" key="5">
    <source>
        <dbReference type="ARBA" id="ARBA00022741"/>
    </source>
</evidence>
<dbReference type="Gene3D" id="3.30.930.10">
    <property type="entry name" value="Bira Bifunctional Protein, Domain 2"/>
    <property type="match status" value="1"/>
</dbReference>
<dbReference type="Gene3D" id="2.40.50.140">
    <property type="entry name" value="Nucleic acid-binding proteins"/>
    <property type="match status" value="1"/>
</dbReference>
<dbReference type="GO" id="GO:0003723">
    <property type="term" value="F:RNA binding"/>
    <property type="evidence" value="ECO:0007669"/>
    <property type="project" value="TreeGrafter"/>
</dbReference>
<dbReference type="PANTHER" id="PTHR43450:SF1">
    <property type="entry name" value="ASPARTATE--TRNA LIGASE, CYTOPLASMIC"/>
    <property type="match status" value="1"/>
</dbReference>
<evidence type="ECO:0000256" key="4">
    <source>
        <dbReference type="ARBA" id="ARBA00022598"/>
    </source>
</evidence>
<dbReference type="InterPro" id="IPR012340">
    <property type="entry name" value="NA-bd_OB-fold"/>
</dbReference>
<dbReference type="EMBL" id="PFAU01000011">
    <property type="protein sequence ID" value="PIR91386.1"/>
    <property type="molecule type" value="Genomic_DNA"/>
</dbReference>
<dbReference type="GO" id="GO:0006422">
    <property type="term" value="P:aspartyl-tRNA aminoacylation"/>
    <property type="evidence" value="ECO:0007669"/>
    <property type="project" value="UniProtKB-UniRule"/>
</dbReference>
<dbReference type="NCBIfam" id="NF003483">
    <property type="entry name" value="PRK05159.1"/>
    <property type="match status" value="1"/>
</dbReference>
<evidence type="ECO:0000256" key="8">
    <source>
        <dbReference type="ARBA" id="ARBA00023146"/>
    </source>
</evidence>
<evidence type="ECO:0000256" key="7">
    <source>
        <dbReference type="ARBA" id="ARBA00022917"/>
    </source>
</evidence>
<evidence type="ECO:0000256" key="6">
    <source>
        <dbReference type="ARBA" id="ARBA00022840"/>
    </source>
</evidence>
<dbReference type="NCBIfam" id="TIGR00458">
    <property type="entry name" value="aspS_nondisc"/>
    <property type="match status" value="1"/>
</dbReference>
<comment type="similarity">
    <text evidence="2 9">Belongs to the class-II aminoacyl-tRNA synthetase family. Type 2 subfamily.</text>
</comment>
<feature type="binding site" evidence="9">
    <location>
        <begin position="404"/>
        <end position="407"/>
    </location>
    <ligand>
        <name>ATP</name>
        <dbReference type="ChEBI" id="CHEBI:30616"/>
    </ligand>
</feature>
<dbReference type="FunFam" id="3.30.930.10:FF:000038">
    <property type="entry name" value="Aspartate--tRNA ligase"/>
    <property type="match status" value="1"/>
</dbReference>
<dbReference type="Pfam" id="PF01336">
    <property type="entry name" value="tRNA_anti-codon"/>
    <property type="match status" value="1"/>
</dbReference>
<dbReference type="Pfam" id="PF00152">
    <property type="entry name" value="tRNA-synt_2"/>
    <property type="match status" value="1"/>
</dbReference>
<keyword evidence="7 9" id="KW-0648">Protein biosynthesis</keyword>
<evidence type="ECO:0000256" key="2">
    <source>
        <dbReference type="ARBA" id="ARBA00005312"/>
    </source>
</evidence>
<feature type="binding site" evidence="9">
    <location>
        <position position="208"/>
    </location>
    <ligand>
        <name>L-aspartate</name>
        <dbReference type="ChEBI" id="CHEBI:29991"/>
    </ligand>
</feature>
<feature type="domain" description="Aminoacyl-transfer RNA synthetases class-II family profile" evidence="10">
    <location>
        <begin position="132"/>
        <end position="425"/>
    </location>
</feature>
<keyword evidence="6 9" id="KW-0067">ATP-binding</keyword>
<feature type="binding site" evidence="9">
    <location>
        <begin position="208"/>
        <end position="210"/>
    </location>
    <ligand>
        <name>ATP</name>
        <dbReference type="ChEBI" id="CHEBI:30616"/>
    </ligand>
</feature>
<dbReference type="InterPro" id="IPR004365">
    <property type="entry name" value="NA-bd_OB_tRNA"/>
</dbReference>
<evidence type="ECO:0000256" key="9">
    <source>
        <dbReference type="HAMAP-Rule" id="MF_02075"/>
    </source>
</evidence>
<sequence length="447" mass="52021">MKRIFINQTSKHLGEKVRVCGWVNSRRDHGGIVFLDLRDRSGILQIVVTPELAKDIKNEYVLEIEGEIQKRPIKMVNPELETGEIELKAENINILAKAETPPFDLKDLNVSLPVLLDYRPITLRNKKIKAIFKIEEEAINSFRKTMKDLGFAEFQAPTIVPVATEGGAEVFHIDYFNDDAYLAQSPQLYKQILVGVFERVFTITRAYRAEPSVTTRHLTEYISLDAEMGFINSWQDLMDVCETVIRNIFLDLGKSCQKELKLFSATLPKLGEKIPRLKMREAQEIIFKRTQRDNRESPDLEPEDEKEIYEFAKEKYGSELIFISHYPTKKRPFYTFPDPKDPEYTLSFDLLCRGLEIVTGGQRINDYEELVKNIKKRKMKIKDFKFYLQAFKYGMPPEGGFCLGAERIVKQILDLENVREASLFPRDMARIDQRLSVFKIKRRKTKK</sequence>
<feature type="binding site" evidence="9">
    <location>
        <position position="356"/>
    </location>
    <ligand>
        <name>ATP</name>
        <dbReference type="ChEBI" id="CHEBI:30616"/>
    </ligand>
</feature>
<comment type="caution">
    <text evidence="11">The sequence shown here is derived from an EMBL/GenBank/DDBJ whole genome shotgun (WGS) entry which is preliminary data.</text>
</comment>
<dbReference type="InterPro" id="IPR006195">
    <property type="entry name" value="aa-tRNA-synth_II"/>
</dbReference>